<evidence type="ECO:0000313" key="14">
    <source>
        <dbReference type="Proteomes" id="UP000199476"/>
    </source>
</evidence>
<keyword evidence="2 9" id="KW-0808">Transferase</keyword>
<dbReference type="GO" id="GO:0004789">
    <property type="term" value="F:thiamine-phosphate diphosphorylase activity"/>
    <property type="evidence" value="ECO:0007669"/>
    <property type="project" value="UniProtKB-UniRule"/>
</dbReference>
<organism evidence="13 14">
    <name type="scientific">Halarsenatibacter silvermanii</name>
    <dbReference type="NCBI Taxonomy" id="321763"/>
    <lineage>
        <taxon>Bacteria</taxon>
        <taxon>Bacillati</taxon>
        <taxon>Bacillota</taxon>
        <taxon>Clostridia</taxon>
        <taxon>Halanaerobiales</taxon>
        <taxon>Halarsenatibacteraceae</taxon>
        <taxon>Halarsenatibacter</taxon>
    </lineage>
</organism>
<evidence type="ECO:0000256" key="3">
    <source>
        <dbReference type="ARBA" id="ARBA00022723"/>
    </source>
</evidence>
<comment type="cofactor">
    <cofactor evidence="9">
        <name>Mg(2+)</name>
        <dbReference type="ChEBI" id="CHEBI:18420"/>
    </cofactor>
    <text evidence="9">Binds 1 Mg(2+) ion per subunit.</text>
</comment>
<dbReference type="Gene3D" id="3.20.20.70">
    <property type="entry name" value="Aldolase class I"/>
    <property type="match status" value="1"/>
</dbReference>
<comment type="pathway">
    <text evidence="1 9 11">Cofactor biosynthesis; thiamine diphosphate biosynthesis; thiamine phosphate from 4-amino-2-methyl-5-diphosphomethylpyrimidine and 4-methyl-5-(2-phosphoethyl)-thiazole: step 1/1.</text>
</comment>
<sequence>MSSIADRDLYLITESVLAPEYTSVDVVKKSLAGGVRMVQLREKDLNLRSRYQLGQKLRKITREQGAALVINDRVDLAMALEADGVHLGQQDLPYQEARKLLGPDKIIGVSASSPEQVKKLNEEIVDYIGFGSVFSTKSKRLDAERQAVGLKKLKRAVQLTDLPVMAIGGIAPDNVGEVVRAGATGAAVISALNQADDVKKTAEEMIDRINRAGKGDEADVS</sequence>
<evidence type="ECO:0000256" key="2">
    <source>
        <dbReference type="ARBA" id="ARBA00022679"/>
    </source>
</evidence>
<evidence type="ECO:0000256" key="9">
    <source>
        <dbReference type="HAMAP-Rule" id="MF_00097"/>
    </source>
</evidence>
<feature type="binding site" evidence="9">
    <location>
        <position position="71"/>
    </location>
    <ligand>
        <name>4-amino-2-methyl-5-(diphosphooxymethyl)pyrimidine</name>
        <dbReference type="ChEBI" id="CHEBI:57841"/>
    </ligand>
</feature>
<feature type="binding site" evidence="9">
    <location>
        <begin position="39"/>
        <end position="43"/>
    </location>
    <ligand>
        <name>4-amino-2-methyl-5-(diphosphooxymethyl)pyrimidine</name>
        <dbReference type="ChEBI" id="CHEBI:57841"/>
    </ligand>
</feature>
<evidence type="ECO:0000259" key="12">
    <source>
        <dbReference type="Pfam" id="PF02581"/>
    </source>
</evidence>
<feature type="binding site" evidence="9">
    <location>
        <begin position="189"/>
        <end position="190"/>
    </location>
    <ligand>
        <name>2-[(2R,5Z)-2-carboxy-4-methylthiazol-5(2H)-ylidene]ethyl phosphate</name>
        <dbReference type="ChEBI" id="CHEBI:62899"/>
    </ligand>
</feature>
<feature type="binding site" evidence="9">
    <location>
        <position position="110"/>
    </location>
    <ligand>
        <name>4-amino-2-methyl-5-(diphosphooxymethyl)pyrimidine</name>
        <dbReference type="ChEBI" id="CHEBI:57841"/>
    </ligand>
</feature>
<evidence type="ECO:0000256" key="4">
    <source>
        <dbReference type="ARBA" id="ARBA00022842"/>
    </source>
</evidence>
<dbReference type="CDD" id="cd00564">
    <property type="entry name" value="TMP_TenI"/>
    <property type="match status" value="1"/>
</dbReference>
<evidence type="ECO:0000256" key="8">
    <source>
        <dbReference type="ARBA" id="ARBA00047883"/>
    </source>
</evidence>
<dbReference type="STRING" id="321763.SAMN04488692_101143"/>
<dbReference type="GO" id="GO:0009228">
    <property type="term" value="P:thiamine biosynthetic process"/>
    <property type="evidence" value="ECO:0007669"/>
    <property type="project" value="UniProtKB-KW"/>
</dbReference>
<keyword evidence="3 9" id="KW-0479">Metal-binding</keyword>
<reference evidence="13 14" key="1">
    <citation type="submission" date="2016-10" db="EMBL/GenBank/DDBJ databases">
        <authorList>
            <person name="de Groot N.N."/>
        </authorList>
    </citation>
    <scope>NUCLEOTIDE SEQUENCE [LARGE SCALE GENOMIC DNA]</scope>
    <source>
        <strain evidence="13 14">SLAS-1</strain>
    </source>
</reference>
<dbReference type="HAMAP" id="MF_00097">
    <property type="entry name" value="TMP_synthase"/>
    <property type="match status" value="1"/>
</dbReference>
<dbReference type="PANTHER" id="PTHR20857">
    <property type="entry name" value="THIAMINE-PHOSPHATE PYROPHOSPHORYLASE"/>
    <property type="match status" value="1"/>
</dbReference>
<protein>
    <recommendedName>
        <fullName evidence="9">Thiamine-phosphate synthase</fullName>
        <shortName evidence="9">TP synthase</shortName>
        <shortName evidence="9">TPS</shortName>
        <ecNumber evidence="9">2.5.1.3</ecNumber>
    </recommendedName>
    <alternativeName>
        <fullName evidence="9">Thiamine-phosphate pyrophosphorylase</fullName>
        <shortName evidence="9">TMP pyrophosphorylase</shortName>
        <shortName evidence="9">TMP-PPase</shortName>
    </alternativeName>
</protein>
<comment type="catalytic activity">
    <reaction evidence="8 9 10">
        <text>2-[(2R,5Z)-2-carboxy-4-methylthiazol-5(2H)-ylidene]ethyl phosphate + 4-amino-2-methyl-5-(diphosphooxymethyl)pyrimidine + 2 H(+) = thiamine phosphate + CO2 + diphosphate</text>
        <dbReference type="Rhea" id="RHEA:47844"/>
        <dbReference type="ChEBI" id="CHEBI:15378"/>
        <dbReference type="ChEBI" id="CHEBI:16526"/>
        <dbReference type="ChEBI" id="CHEBI:33019"/>
        <dbReference type="ChEBI" id="CHEBI:37575"/>
        <dbReference type="ChEBI" id="CHEBI:57841"/>
        <dbReference type="ChEBI" id="CHEBI:62899"/>
        <dbReference type="EC" id="2.5.1.3"/>
    </reaction>
</comment>
<dbReference type="FunFam" id="3.20.20.70:FF:000096">
    <property type="entry name" value="Thiamine-phosphate synthase"/>
    <property type="match status" value="1"/>
</dbReference>
<evidence type="ECO:0000256" key="10">
    <source>
        <dbReference type="RuleBase" id="RU003826"/>
    </source>
</evidence>
<feature type="domain" description="Thiamine phosphate synthase/TenI" evidence="12">
    <location>
        <begin position="9"/>
        <end position="192"/>
    </location>
</feature>
<feature type="binding site" evidence="9">
    <location>
        <position position="169"/>
    </location>
    <ligand>
        <name>2-[(2R,5Z)-2-carboxy-4-methylthiazol-5(2H)-ylidene]ethyl phosphate</name>
        <dbReference type="ChEBI" id="CHEBI:62899"/>
    </ligand>
</feature>
<dbReference type="InterPro" id="IPR022998">
    <property type="entry name" value="ThiamineP_synth_TenI"/>
</dbReference>
<feature type="binding site" evidence="9">
    <location>
        <begin position="136"/>
        <end position="138"/>
    </location>
    <ligand>
        <name>2-[(2R,5Z)-2-carboxy-4-methylthiazol-5(2H)-ylidene]ethyl phosphate</name>
        <dbReference type="ChEBI" id="CHEBI:62899"/>
    </ligand>
</feature>
<dbReference type="GO" id="GO:0009229">
    <property type="term" value="P:thiamine diphosphate biosynthetic process"/>
    <property type="evidence" value="ECO:0007669"/>
    <property type="project" value="UniProtKB-UniRule"/>
</dbReference>
<dbReference type="RefSeq" id="WP_089757674.1">
    <property type="nucleotide sequence ID" value="NZ_FNGO01000001.1"/>
</dbReference>
<comment type="function">
    <text evidence="9">Condenses 4-methyl-5-(beta-hydroxyethyl)thiazole monophosphate (THZ-P) and 2-methyl-4-amino-5-hydroxymethyl pyrimidine pyrophosphate (HMP-PP) to form thiamine monophosphate (TMP).</text>
</comment>
<dbReference type="EMBL" id="FNGO01000001">
    <property type="protein sequence ID" value="SDL09526.1"/>
    <property type="molecule type" value="Genomic_DNA"/>
</dbReference>
<evidence type="ECO:0000313" key="13">
    <source>
        <dbReference type="EMBL" id="SDL09526.1"/>
    </source>
</evidence>
<feature type="binding site" evidence="9">
    <location>
        <position position="91"/>
    </location>
    <ligand>
        <name>Mg(2+)</name>
        <dbReference type="ChEBI" id="CHEBI:18420"/>
    </ligand>
</feature>
<evidence type="ECO:0000256" key="1">
    <source>
        <dbReference type="ARBA" id="ARBA00005165"/>
    </source>
</evidence>
<dbReference type="GO" id="GO:0000287">
    <property type="term" value="F:magnesium ion binding"/>
    <property type="evidence" value="ECO:0007669"/>
    <property type="project" value="UniProtKB-UniRule"/>
</dbReference>
<keyword evidence="4 9" id="KW-0460">Magnesium</keyword>
<dbReference type="GO" id="GO:0005737">
    <property type="term" value="C:cytoplasm"/>
    <property type="evidence" value="ECO:0007669"/>
    <property type="project" value="TreeGrafter"/>
</dbReference>
<proteinExistence type="inferred from homology"/>
<dbReference type="InterPro" id="IPR036206">
    <property type="entry name" value="ThiamineP_synth_sf"/>
</dbReference>
<dbReference type="OrthoDB" id="9812206at2"/>
<feature type="binding site" evidence="9">
    <location>
        <position position="72"/>
    </location>
    <ligand>
        <name>Mg(2+)</name>
        <dbReference type="ChEBI" id="CHEBI:18420"/>
    </ligand>
</feature>
<feature type="binding site" evidence="9">
    <location>
        <position position="139"/>
    </location>
    <ligand>
        <name>4-amino-2-methyl-5-(diphosphooxymethyl)pyrimidine</name>
        <dbReference type="ChEBI" id="CHEBI:57841"/>
    </ligand>
</feature>
<evidence type="ECO:0000256" key="6">
    <source>
        <dbReference type="ARBA" id="ARBA00047334"/>
    </source>
</evidence>
<dbReference type="Proteomes" id="UP000199476">
    <property type="component" value="Unassembled WGS sequence"/>
</dbReference>
<dbReference type="UniPathway" id="UPA00060">
    <property type="reaction ID" value="UER00141"/>
</dbReference>
<comment type="catalytic activity">
    <reaction evidence="6 9 10">
        <text>4-methyl-5-(2-phosphooxyethyl)-thiazole + 4-amino-2-methyl-5-(diphosphooxymethyl)pyrimidine + H(+) = thiamine phosphate + diphosphate</text>
        <dbReference type="Rhea" id="RHEA:22328"/>
        <dbReference type="ChEBI" id="CHEBI:15378"/>
        <dbReference type="ChEBI" id="CHEBI:33019"/>
        <dbReference type="ChEBI" id="CHEBI:37575"/>
        <dbReference type="ChEBI" id="CHEBI:57841"/>
        <dbReference type="ChEBI" id="CHEBI:58296"/>
        <dbReference type="EC" id="2.5.1.3"/>
    </reaction>
</comment>
<dbReference type="AlphaFoldDB" id="A0A1G9H993"/>
<name>A0A1G9H993_9FIRM</name>
<gene>
    <name evidence="9" type="primary">thiE</name>
    <name evidence="13" type="ORF">SAMN04488692_101143</name>
</gene>
<dbReference type="InterPro" id="IPR034291">
    <property type="entry name" value="TMP_synthase"/>
</dbReference>
<comment type="catalytic activity">
    <reaction evidence="7 9 10">
        <text>2-(2-carboxy-4-methylthiazol-5-yl)ethyl phosphate + 4-amino-2-methyl-5-(diphosphooxymethyl)pyrimidine + 2 H(+) = thiamine phosphate + CO2 + diphosphate</text>
        <dbReference type="Rhea" id="RHEA:47848"/>
        <dbReference type="ChEBI" id="CHEBI:15378"/>
        <dbReference type="ChEBI" id="CHEBI:16526"/>
        <dbReference type="ChEBI" id="CHEBI:33019"/>
        <dbReference type="ChEBI" id="CHEBI:37575"/>
        <dbReference type="ChEBI" id="CHEBI:57841"/>
        <dbReference type="ChEBI" id="CHEBI:62890"/>
        <dbReference type="EC" id="2.5.1.3"/>
    </reaction>
</comment>
<keyword evidence="14" id="KW-1185">Reference proteome</keyword>
<dbReference type="NCBIfam" id="TIGR00693">
    <property type="entry name" value="thiE"/>
    <property type="match status" value="1"/>
</dbReference>
<dbReference type="PANTHER" id="PTHR20857:SF15">
    <property type="entry name" value="THIAMINE-PHOSPHATE SYNTHASE"/>
    <property type="match status" value="1"/>
</dbReference>
<dbReference type="SUPFAM" id="SSF51391">
    <property type="entry name" value="Thiamin phosphate synthase"/>
    <property type="match status" value="1"/>
</dbReference>
<dbReference type="EC" id="2.5.1.3" evidence="9"/>
<accession>A0A1G9H993</accession>
<evidence type="ECO:0000256" key="5">
    <source>
        <dbReference type="ARBA" id="ARBA00022977"/>
    </source>
</evidence>
<evidence type="ECO:0000256" key="7">
    <source>
        <dbReference type="ARBA" id="ARBA00047851"/>
    </source>
</evidence>
<dbReference type="Pfam" id="PF02581">
    <property type="entry name" value="TMP-TENI"/>
    <property type="match status" value="1"/>
</dbReference>
<keyword evidence="5 9" id="KW-0784">Thiamine biosynthesis</keyword>
<evidence type="ECO:0000256" key="11">
    <source>
        <dbReference type="RuleBase" id="RU004253"/>
    </source>
</evidence>
<dbReference type="InterPro" id="IPR013785">
    <property type="entry name" value="Aldolase_TIM"/>
</dbReference>
<comment type="similarity">
    <text evidence="9 10">Belongs to the thiamine-phosphate synthase family.</text>
</comment>